<feature type="chain" id="PRO_5010307874" description="CarboxypepD_reg-like domain-containing protein" evidence="1">
    <location>
        <begin position="22"/>
        <end position="246"/>
    </location>
</feature>
<name>A0A1I4X9I2_9FLAO</name>
<keyword evidence="3" id="KW-1185">Reference proteome</keyword>
<accession>A0A1I4X9I2</accession>
<protein>
    <recommendedName>
        <fullName evidence="4">CarboxypepD_reg-like domain-containing protein</fullName>
    </recommendedName>
</protein>
<reference evidence="3" key="1">
    <citation type="submission" date="2016-10" db="EMBL/GenBank/DDBJ databases">
        <authorList>
            <person name="Varghese N."/>
            <person name="Submissions S."/>
        </authorList>
    </citation>
    <scope>NUCLEOTIDE SEQUENCE [LARGE SCALE GENOMIC DNA]</scope>
    <source>
        <strain evidence="3">DSM 4002</strain>
    </source>
</reference>
<gene>
    <name evidence="2" type="ORF">SAMN05444143_108101</name>
</gene>
<feature type="signal peptide" evidence="1">
    <location>
        <begin position="1"/>
        <end position="21"/>
    </location>
</feature>
<dbReference type="Proteomes" id="UP000182961">
    <property type="component" value="Unassembled WGS sequence"/>
</dbReference>
<evidence type="ECO:0000256" key="1">
    <source>
        <dbReference type="SAM" id="SignalP"/>
    </source>
</evidence>
<dbReference type="RefSeq" id="WP_024981291.1">
    <property type="nucleotide sequence ID" value="NZ_CBCRUM010000005.1"/>
</dbReference>
<evidence type="ECO:0000313" key="2">
    <source>
        <dbReference type="EMBL" id="SFN22322.1"/>
    </source>
</evidence>
<evidence type="ECO:0008006" key="4">
    <source>
        <dbReference type="Google" id="ProtNLM"/>
    </source>
</evidence>
<organism evidence="2 3">
    <name type="scientific">Flavobacterium succinicans</name>
    <dbReference type="NCBI Taxonomy" id="29536"/>
    <lineage>
        <taxon>Bacteria</taxon>
        <taxon>Pseudomonadati</taxon>
        <taxon>Bacteroidota</taxon>
        <taxon>Flavobacteriia</taxon>
        <taxon>Flavobacteriales</taxon>
        <taxon>Flavobacteriaceae</taxon>
        <taxon>Flavobacterium</taxon>
    </lineage>
</organism>
<dbReference type="eggNOG" id="ENOG5030PGZ">
    <property type="taxonomic scope" value="Bacteria"/>
</dbReference>
<proteinExistence type="predicted"/>
<keyword evidence="1" id="KW-0732">Signal</keyword>
<dbReference type="AlphaFoldDB" id="A0A1I4X9I2"/>
<evidence type="ECO:0000313" key="3">
    <source>
        <dbReference type="Proteomes" id="UP000182961"/>
    </source>
</evidence>
<dbReference type="EMBL" id="FOUT01000008">
    <property type="protein sequence ID" value="SFN22322.1"/>
    <property type="molecule type" value="Genomic_DNA"/>
</dbReference>
<sequence>MMKQFLLILNVLFFCFGSAQTSNLLKGWVVSDTLAAISVEVINLNTEQSTKTNSQGYFEIFGKNNDVLAFYSKEYILKKIVITPACFQPDKFVVKLFRSAIELDEVVVKNNKIKVPQLNYEQATEYRITKQDPNLKNPAVYDGTITNGPDLMEIGRKIISLFKNPDDVKTKKIPIEDFKSYALSSLNDAFFKEKLKFEKQEIDNFLVFCSEDPESKKVFINKNELTLLDFLFKKHKEYLERRTSSN</sequence>